<accession>A0AAD5UDM5</accession>
<dbReference type="GO" id="GO:0005797">
    <property type="term" value="C:Golgi medial cisterna"/>
    <property type="evidence" value="ECO:0007669"/>
    <property type="project" value="TreeGrafter"/>
</dbReference>
<keyword evidence="3" id="KW-1185">Reference proteome</keyword>
<dbReference type="Pfam" id="PF12722">
    <property type="entry name" value="Hid1"/>
    <property type="match status" value="3"/>
</dbReference>
<dbReference type="PANTHER" id="PTHR21575:SF12">
    <property type="entry name" value="PROTEIN HID1"/>
    <property type="match status" value="1"/>
</dbReference>
<evidence type="ECO:0000313" key="3">
    <source>
        <dbReference type="Proteomes" id="UP001210925"/>
    </source>
</evidence>
<protein>
    <submittedName>
        <fullName evidence="2">Uncharacterized protein</fullName>
    </submittedName>
</protein>
<evidence type="ECO:0000313" key="2">
    <source>
        <dbReference type="EMBL" id="KAJ3254637.1"/>
    </source>
</evidence>
<dbReference type="AlphaFoldDB" id="A0AAD5UDM5"/>
<proteinExistence type="predicted"/>
<dbReference type="EMBL" id="JADGKB010000081">
    <property type="protein sequence ID" value="KAJ3254637.1"/>
    <property type="molecule type" value="Genomic_DNA"/>
</dbReference>
<gene>
    <name evidence="2" type="ORF">HK103_007047</name>
</gene>
<comment type="caution">
    <text evidence="2">The sequence shown here is derived from an EMBL/GenBank/DDBJ whole genome shotgun (WGS) entry which is preliminary data.</text>
</comment>
<name>A0AAD5UDM5_9FUNG</name>
<dbReference type="InterPro" id="IPR026705">
    <property type="entry name" value="Hid-1/Ecm30"/>
</dbReference>
<sequence length="545" mass="61917">MGASESKIAFRKQVFNLSEPDIKQLELFYTLPETTEDIFNLCAHKDIRSAIEKQPQNVTLLIEALIDRLEKFIKEPVETKEASNCVRLLTRILPFIFEAQGNLENNIFWLVKGDTCMVSQLLFLRGFTIPSSKQNTPHVQYIIWQKGIGASTAPPAIKEEIVNRIEVMRLLLTLLSRTMYSTPGELANSENLWAREFCIRLERKAALAMLCSFTNTITNYDPVGWATLPYNHASKTYLPGSAKAIKLTTDLLVLVWHYMDTNKKFLAHLCQSPSVLILLQSIMVESLDARTTPSKLGLLRLSCFILHRISQDRNFGIRLNESCDVSILGQHAKLFPIYSNGCWGDLVYLYIYVLLSTNTSARQTILHLQESYLSSMANVAHLVTKFTAATSNKLFNLFQVYSSPRYLLSRERNYTKLFYLLYIIDTILQYQYAGNSQIVYTFVRNREKILALRDMDFERSIEQLQKMQTQPSESNLEASSSTDAIDGESPKSVTALATQVKEKAESPAKDERNVSDKLLGKKPIAAYESSSGFTPTFEWVIAILI</sequence>
<dbReference type="GO" id="GO:0000138">
    <property type="term" value="C:Golgi trans cisterna"/>
    <property type="evidence" value="ECO:0007669"/>
    <property type="project" value="TreeGrafter"/>
</dbReference>
<dbReference type="PANTHER" id="PTHR21575">
    <property type="entry name" value="PROTEIN HID1"/>
    <property type="match status" value="1"/>
</dbReference>
<reference evidence="2" key="1">
    <citation type="submission" date="2020-05" db="EMBL/GenBank/DDBJ databases">
        <title>Phylogenomic resolution of chytrid fungi.</title>
        <authorList>
            <person name="Stajich J.E."/>
            <person name="Amses K."/>
            <person name="Simmons R."/>
            <person name="Seto K."/>
            <person name="Myers J."/>
            <person name="Bonds A."/>
            <person name="Quandt C.A."/>
            <person name="Barry K."/>
            <person name="Liu P."/>
            <person name="Grigoriev I."/>
            <person name="Longcore J.E."/>
            <person name="James T.Y."/>
        </authorList>
    </citation>
    <scope>NUCLEOTIDE SEQUENCE</scope>
    <source>
        <strain evidence="2">PLAUS21</strain>
    </source>
</reference>
<feature type="compositionally biased region" description="Polar residues" evidence="1">
    <location>
        <begin position="466"/>
        <end position="483"/>
    </location>
</feature>
<dbReference type="Proteomes" id="UP001210925">
    <property type="component" value="Unassembled WGS sequence"/>
</dbReference>
<dbReference type="GO" id="GO:0016020">
    <property type="term" value="C:membrane"/>
    <property type="evidence" value="ECO:0007669"/>
    <property type="project" value="TreeGrafter"/>
</dbReference>
<feature type="region of interest" description="Disordered" evidence="1">
    <location>
        <begin position="466"/>
        <end position="490"/>
    </location>
</feature>
<evidence type="ECO:0000256" key="1">
    <source>
        <dbReference type="SAM" id="MobiDB-lite"/>
    </source>
</evidence>
<organism evidence="2 3">
    <name type="scientific">Boothiomyces macroporosus</name>
    <dbReference type="NCBI Taxonomy" id="261099"/>
    <lineage>
        <taxon>Eukaryota</taxon>
        <taxon>Fungi</taxon>
        <taxon>Fungi incertae sedis</taxon>
        <taxon>Chytridiomycota</taxon>
        <taxon>Chytridiomycota incertae sedis</taxon>
        <taxon>Chytridiomycetes</taxon>
        <taxon>Rhizophydiales</taxon>
        <taxon>Terramycetaceae</taxon>
        <taxon>Boothiomyces</taxon>
    </lineage>
</organism>